<dbReference type="SUPFAM" id="SSF103359">
    <property type="entry name" value="Suppressor of Fused, N-terminal domain"/>
    <property type="match status" value="1"/>
</dbReference>
<feature type="domain" description="Suppressor of fused-like" evidence="1">
    <location>
        <begin position="39"/>
        <end position="203"/>
    </location>
</feature>
<dbReference type="InterPro" id="IPR007768">
    <property type="entry name" value="Suppressor_of_fused"/>
</dbReference>
<dbReference type="InterPro" id="IPR037181">
    <property type="entry name" value="SUFU_N"/>
</dbReference>
<dbReference type="EMBL" id="MECQ01000001">
    <property type="protein sequence ID" value="ODV56718.1"/>
    <property type="molecule type" value="Genomic_DNA"/>
</dbReference>
<reference evidence="2 3" key="1">
    <citation type="submission" date="2016-09" db="EMBL/GenBank/DDBJ databases">
        <title>Draft genome sequence of the soil isolate, Lysinibacillus fusiformis M5, a potential hypoxanthine producer.</title>
        <authorList>
            <person name="Gallegos-Monterrosa R."/>
            <person name="Maroti G."/>
            <person name="Balint B."/>
            <person name="Kovacs A.T."/>
        </authorList>
    </citation>
    <scope>NUCLEOTIDE SEQUENCE [LARGE SCALE GENOMIC DNA]</scope>
    <source>
        <strain evidence="2 3">M5</strain>
    </source>
</reference>
<comment type="caution">
    <text evidence="2">The sequence shown here is derived from an EMBL/GenBank/DDBJ whole genome shotgun (WGS) entry which is preliminary data.</text>
</comment>
<dbReference type="AlphaFoldDB" id="A0A1E4R8P1"/>
<accession>A0A1E4R8P1</accession>
<dbReference type="Pfam" id="PF05076">
    <property type="entry name" value="SUFU"/>
    <property type="match status" value="1"/>
</dbReference>
<dbReference type="Proteomes" id="UP000094784">
    <property type="component" value="Unassembled WGS sequence"/>
</dbReference>
<sequence length="353" mass="39484">MSEEVMAVGWDAIDEAVSQVHGEQEPKHYGTMIPYSLGGEDPLDGISAYKSETPIPHWHFVTYGFSELYEKELENKDYSGYGFELTFRLVRSEDEEEPPAWALNLLQNMGRYVFNSGNVFRAGDYLDANGPICLDADTQLTALAFTHDPELAEIDTPNGKVEFIQMVGITEDELEAMQTWKTLGVLQAGINQIPSYITDLTRPSLLQNPEIVEQVERGMMEDGSSTGFLFVDQLAWQVGKKGWFNKQSNVIQLGAKQADVIGKLLRGRIVKDKNLSLVGQELTIVFKPDNIVGYRENEQEITITLNKEAVEELSQNLVPQEKQFAISSLDGVSFQIMKTHIKNQEGAVVKTIG</sequence>
<evidence type="ECO:0000313" key="2">
    <source>
        <dbReference type="EMBL" id="ODV56718.1"/>
    </source>
</evidence>
<dbReference type="PANTHER" id="PTHR10928:SF2">
    <property type="entry name" value="SUPPRESSOR OF FUSED HOMOLOG"/>
    <property type="match status" value="1"/>
</dbReference>
<dbReference type="PIRSF" id="PIRSF038192">
    <property type="entry name" value="Txn_reg_BtrU_prd"/>
    <property type="match status" value="1"/>
</dbReference>
<gene>
    <name evidence="2" type="ORF">BG258_12840</name>
</gene>
<evidence type="ECO:0000259" key="1">
    <source>
        <dbReference type="Pfam" id="PF05076"/>
    </source>
</evidence>
<dbReference type="RefSeq" id="WP_069481706.1">
    <property type="nucleotide sequence ID" value="NZ_KV766182.1"/>
</dbReference>
<protein>
    <submittedName>
        <fullName evidence="2">Branched-chain alpha-keto acid dehydrogenase subunit E2</fullName>
    </submittedName>
</protein>
<dbReference type="PANTHER" id="PTHR10928">
    <property type="entry name" value="SUPPRESSOR OF FUSED"/>
    <property type="match status" value="1"/>
</dbReference>
<dbReference type="InterPro" id="IPR017429">
    <property type="entry name" value="Suppressor_of_fused_bac"/>
</dbReference>
<name>A0A1E4R8P1_9BACI</name>
<dbReference type="OrthoDB" id="9023549at2"/>
<proteinExistence type="predicted"/>
<dbReference type="InterPro" id="IPR020941">
    <property type="entry name" value="SUFU-like_domain"/>
</dbReference>
<organism evidence="2 3">
    <name type="scientific">Lysinibacillus fusiformis</name>
    <dbReference type="NCBI Taxonomy" id="28031"/>
    <lineage>
        <taxon>Bacteria</taxon>
        <taxon>Bacillati</taxon>
        <taxon>Bacillota</taxon>
        <taxon>Bacilli</taxon>
        <taxon>Bacillales</taxon>
        <taxon>Bacillaceae</taxon>
        <taxon>Lysinibacillus</taxon>
    </lineage>
</organism>
<dbReference type="GO" id="GO:0005737">
    <property type="term" value="C:cytoplasm"/>
    <property type="evidence" value="ECO:0007669"/>
    <property type="project" value="TreeGrafter"/>
</dbReference>
<evidence type="ECO:0000313" key="3">
    <source>
        <dbReference type="Proteomes" id="UP000094784"/>
    </source>
</evidence>